<protein>
    <submittedName>
        <fullName evidence="1">Uncharacterized protein</fullName>
    </submittedName>
</protein>
<organism evidence="1 2">
    <name type="scientific">Xanthomonas phage pXoo2106</name>
    <dbReference type="NCBI Taxonomy" id="2970483"/>
    <lineage>
        <taxon>Viruses</taxon>
        <taxon>Duplodnaviria</taxon>
        <taxon>Heunggongvirae</taxon>
        <taxon>Uroviricota</taxon>
        <taxon>Caudoviricetes</taxon>
        <taxon>Autographivirales</taxon>
        <taxon>Autonotataviridae</taxon>
        <taxon>Gujervirinae</taxon>
        <taxon>Pradovirus</taxon>
        <taxon>Pradovirus pXoo2106</taxon>
    </lineage>
</organism>
<gene>
    <name evidence="1" type="ORF">pXoo2106_02</name>
</gene>
<evidence type="ECO:0000313" key="1">
    <source>
        <dbReference type="EMBL" id="UUR56220.1"/>
    </source>
</evidence>
<keyword evidence="2" id="KW-1185">Reference proteome</keyword>
<accession>A0AAX3C1I1</accession>
<dbReference type="Proteomes" id="UP001165482">
    <property type="component" value="Segment"/>
</dbReference>
<sequence length="50" mass="5831">MSMYDITVNKADNGWVIQEAYRTSEKDPVRYRTHVARTVGELLRIIKSFA</sequence>
<dbReference type="EMBL" id="ON960072">
    <property type="protein sequence ID" value="UUR56220.1"/>
    <property type="molecule type" value="Genomic_DNA"/>
</dbReference>
<name>A0AAX3C1I1_9CAUD</name>
<reference evidence="1" key="1">
    <citation type="submission" date="2022-07" db="EMBL/GenBank/DDBJ databases">
        <authorList>
            <person name="Liu M."/>
        </authorList>
    </citation>
    <scope>NUCLEOTIDE SEQUENCE</scope>
</reference>
<proteinExistence type="predicted"/>
<evidence type="ECO:0000313" key="2">
    <source>
        <dbReference type="Proteomes" id="UP001165482"/>
    </source>
</evidence>